<evidence type="ECO:0000313" key="2">
    <source>
        <dbReference type="EMBL" id="RJP20063.1"/>
    </source>
</evidence>
<dbReference type="InterPro" id="IPR036918">
    <property type="entry name" value="Pyrv_Knase_C_sf"/>
</dbReference>
<proteinExistence type="predicted"/>
<dbReference type="SUPFAM" id="SSF52935">
    <property type="entry name" value="PK C-terminal domain-like"/>
    <property type="match status" value="1"/>
</dbReference>
<dbReference type="InterPro" id="IPR015795">
    <property type="entry name" value="Pyrv_Knase_C"/>
</dbReference>
<dbReference type="EMBL" id="QZKU01000080">
    <property type="protein sequence ID" value="RJP20063.1"/>
    <property type="molecule type" value="Genomic_DNA"/>
</dbReference>
<name>A0A3A4NGP4_ABYX5</name>
<feature type="domain" description="Pyruvate kinase C-terminal" evidence="1">
    <location>
        <begin position="26"/>
        <end position="165"/>
    </location>
</feature>
<sequence>MQRVVDYFEKPGPQNTPRCIEIAARAVADGWKHVIVATTTGETGAAVAEALAGTGADVVAVTHSAGFRAPGELELTPANRDRMLSAGARIYTGTILTHSLETALAAQFQGIYPTTLIALSLRRLGQGIKVVCEIVMEACDAALVSEGQEVLAIAGTGRGADTVAILRSAASKRFLELRVLEILAKPRE</sequence>
<dbReference type="Pfam" id="PF02887">
    <property type="entry name" value="PK_C"/>
    <property type="match status" value="1"/>
</dbReference>
<dbReference type="Gene3D" id="3.40.1380.20">
    <property type="entry name" value="Pyruvate kinase, C-terminal domain"/>
    <property type="match status" value="1"/>
</dbReference>
<organism evidence="2 3">
    <name type="scientific">Abyssobacteria bacterium (strain SURF_5)</name>
    <dbReference type="NCBI Taxonomy" id="2093360"/>
    <lineage>
        <taxon>Bacteria</taxon>
        <taxon>Pseudomonadati</taxon>
        <taxon>Candidatus Hydrogenedentota</taxon>
        <taxon>Candidatus Abyssobacteria</taxon>
    </lineage>
</organism>
<comment type="caution">
    <text evidence="2">The sequence shown here is derived from an EMBL/GenBank/DDBJ whole genome shotgun (WGS) entry which is preliminary data.</text>
</comment>
<evidence type="ECO:0000259" key="1">
    <source>
        <dbReference type="Pfam" id="PF02887"/>
    </source>
</evidence>
<reference evidence="2 3" key="1">
    <citation type="journal article" date="2017" name="ISME J.">
        <title>Energy and carbon metabolisms in a deep terrestrial subsurface fluid microbial community.</title>
        <authorList>
            <person name="Momper L."/>
            <person name="Jungbluth S.P."/>
            <person name="Lee M.D."/>
            <person name="Amend J.P."/>
        </authorList>
    </citation>
    <scope>NUCLEOTIDE SEQUENCE [LARGE SCALE GENOMIC DNA]</scope>
    <source>
        <strain evidence="2">SURF_5</strain>
    </source>
</reference>
<accession>A0A3A4NGP4</accession>
<gene>
    <name evidence="2" type="ORF">C4520_11855</name>
</gene>
<protein>
    <recommendedName>
        <fullName evidence="1">Pyruvate kinase C-terminal domain-containing protein</fullName>
    </recommendedName>
</protein>
<dbReference type="Proteomes" id="UP000265882">
    <property type="component" value="Unassembled WGS sequence"/>
</dbReference>
<evidence type="ECO:0000313" key="3">
    <source>
        <dbReference type="Proteomes" id="UP000265882"/>
    </source>
</evidence>
<dbReference type="AlphaFoldDB" id="A0A3A4NGP4"/>